<dbReference type="OrthoDB" id="7510041at2"/>
<dbReference type="AlphaFoldDB" id="A0A0B1ZPC3"/>
<organism evidence="2 3">
    <name type="scientific">Novosphingobium malaysiense</name>
    <dbReference type="NCBI Taxonomy" id="1348853"/>
    <lineage>
        <taxon>Bacteria</taxon>
        <taxon>Pseudomonadati</taxon>
        <taxon>Pseudomonadota</taxon>
        <taxon>Alphaproteobacteria</taxon>
        <taxon>Sphingomonadales</taxon>
        <taxon>Sphingomonadaceae</taxon>
        <taxon>Novosphingobium</taxon>
    </lineage>
</organism>
<evidence type="ECO:0000313" key="2">
    <source>
        <dbReference type="EMBL" id="KHK91104.1"/>
    </source>
</evidence>
<protein>
    <submittedName>
        <fullName evidence="2">Uncharacterized protein</fullName>
    </submittedName>
</protein>
<evidence type="ECO:0000313" key="3">
    <source>
        <dbReference type="Proteomes" id="UP000031057"/>
    </source>
</evidence>
<keyword evidence="3" id="KW-1185">Reference proteome</keyword>
<dbReference type="Proteomes" id="UP000031057">
    <property type="component" value="Unassembled WGS sequence"/>
</dbReference>
<dbReference type="EMBL" id="JTDI01000003">
    <property type="protein sequence ID" value="KHK91104.1"/>
    <property type="molecule type" value="Genomic_DNA"/>
</dbReference>
<feature type="region of interest" description="Disordered" evidence="1">
    <location>
        <begin position="1"/>
        <end position="77"/>
    </location>
</feature>
<feature type="compositionally biased region" description="Basic and acidic residues" evidence="1">
    <location>
        <begin position="53"/>
        <end position="77"/>
    </location>
</feature>
<sequence length="77" mass="8629">MSGGGEYEPHDSRHVVDTKGDKRSWREQEDARKGRGEYAPYDVRNVTGTATTPDDRWTNEDGKPPRADGQPDKPEGD</sequence>
<feature type="compositionally biased region" description="Basic and acidic residues" evidence="1">
    <location>
        <begin position="7"/>
        <end position="36"/>
    </location>
</feature>
<accession>A0A0B1ZPC3</accession>
<comment type="caution">
    <text evidence="2">The sequence shown here is derived from an EMBL/GenBank/DDBJ whole genome shotgun (WGS) entry which is preliminary data.</text>
</comment>
<evidence type="ECO:0000256" key="1">
    <source>
        <dbReference type="SAM" id="MobiDB-lite"/>
    </source>
</evidence>
<gene>
    <name evidence="2" type="ORF">LK12_09320</name>
</gene>
<name>A0A0B1ZPC3_9SPHN</name>
<proteinExistence type="predicted"/>
<dbReference type="RefSeq" id="WP_039282566.1">
    <property type="nucleotide sequence ID" value="NZ_JTDI01000003.1"/>
</dbReference>
<reference evidence="2 3" key="1">
    <citation type="submission" date="2014-10" db="EMBL/GenBank/DDBJ databases">
        <title>Genome sequence of Novosphingobium malaysiense MUSC 273(T).</title>
        <authorList>
            <person name="Lee L.-H."/>
        </authorList>
    </citation>
    <scope>NUCLEOTIDE SEQUENCE [LARGE SCALE GENOMIC DNA]</scope>
    <source>
        <strain evidence="2 3">MUSC 273</strain>
    </source>
</reference>